<accession>A0A382TRM2</accession>
<name>A0A382TRM2_9ZZZZ</name>
<protein>
    <submittedName>
        <fullName evidence="1">Uncharacterized protein</fullName>
    </submittedName>
</protein>
<organism evidence="1">
    <name type="scientific">marine metagenome</name>
    <dbReference type="NCBI Taxonomy" id="408172"/>
    <lineage>
        <taxon>unclassified sequences</taxon>
        <taxon>metagenomes</taxon>
        <taxon>ecological metagenomes</taxon>
    </lineage>
</organism>
<proteinExistence type="predicted"/>
<dbReference type="AlphaFoldDB" id="A0A382TRM2"/>
<reference evidence="1" key="1">
    <citation type="submission" date="2018-05" db="EMBL/GenBank/DDBJ databases">
        <authorList>
            <person name="Lanie J.A."/>
            <person name="Ng W.-L."/>
            <person name="Kazmierczak K.M."/>
            <person name="Andrzejewski T.M."/>
            <person name="Davidsen T.M."/>
            <person name="Wayne K.J."/>
            <person name="Tettelin H."/>
            <person name="Glass J.I."/>
            <person name="Rusch D."/>
            <person name="Podicherti R."/>
            <person name="Tsui H.-C.T."/>
            <person name="Winkler M.E."/>
        </authorList>
    </citation>
    <scope>NUCLEOTIDE SEQUENCE</scope>
</reference>
<gene>
    <name evidence="1" type="ORF">METZ01_LOCUS376962</name>
</gene>
<evidence type="ECO:0000313" key="1">
    <source>
        <dbReference type="EMBL" id="SVD24108.1"/>
    </source>
</evidence>
<sequence>EELDVVGLRTPPHEQAGQPHFPLGCSLVFSPGWEVDS</sequence>
<feature type="non-terminal residue" evidence="1">
    <location>
        <position position="1"/>
    </location>
</feature>
<dbReference type="EMBL" id="UINC01138268">
    <property type="protein sequence ID" value="SVD24108.1"/>
    <property type="molecule type" value="Genomic_DNA"/>
</dbReference>